<feature type="domain" description="Type II secretion system protein GspF" evidence="8">
    <location>
        <begin position="70"/>
        <end position="191"/>
    </location>
</feature>
<feature type="domain" description="Type II secretion system protein GspF" evidence="8">
    <location>
        <begin position="271"/>
        <end position="391"/>
    </location>
</feature>
<evidence type="ECO:0000256" key="1">
    <source>
        <dbReference type="ARBA" id="ARBA00004651"/>
    </source>
</evidence>
<dbReference type="InterPro" id="IPR003004">
    <property type="entry name" value="GspF/PilC"/>
</dbReference>
<evidence type="ECO:0000256" key="7">
    <source>
        <dbReference type="SAM" id="Phobius"/>
    </source>
</evidence>
<sequence>MARYRYKALNADGTLLDGTLDAAGEREAARQLERRGLTTVSLATEGANTRKPGSARRRRLRQQDMVIAFHELATMLQSGVALAEAVAAQTGGSHHPQLLAGFEAIGNGLRRGQAFSDALASIKLPLPTYFLTLVKAGEQAGMLAQALADGVAQLEYDLEVRGEIRQALTYPAVLVTAGIGAVVMMFTFVVPKFASLLNRGADLPWLAWVVLHGGMFARNHILWLLALLGAGAVLAWRSLATAEKRARWHERIERMPVLGPWRVESETASWASVLATLLGNRVPLLDALELAQSGVHSPRRRSQLQEATRSVRTGTPLADALEAQEALTATGYNLIRVGERSGELPAMLRSLARLCANAGRARMKQFLALLEPLAILVIGSIIGVIMIGIILAITSANDIAV</sequence>
<feature type="transmembrane region" description="Helical" evidence="7">
    <location>
        <begin position="366"/>
        <end position="393"/>
    </location>
</feature>
<feature type="transmembrane region" description="Helical" evidence="7">
    <location>
        <begin position="168"/>
        <end position="190"/>
    </location>
</feature>
<keyword evidence="4 7" id="KW-0812">Transmembrane</keyword>
<evidence type="ECO:0000256" key="2">
    <source>
        <dbReference type="ARBA" id="ARBA00005745"/>
    </source>
</evidence>
<gene>
    <name evidence="9" type="ORF">ABB22_14955</name>
</gene>
<comment type="subcellular location">
    <subcellularLocation>
        <location evidence="1">Cell membrane</location>
        <topology evidence="1">Multi-pass membrane protein</topology>
    </subcellularLocation>
</comment>
<proteinExistence type="inferred from homology"/>
<evidence type="ECO:0000256" key="4">
    <source>
        <dbReference type="ARBA" id="ARBA00022692"/>
    </source>
</evidence>
<protein>
    <recommendedName>
        <fullName evidence="8">Type II secretion system protein GspF domain-containing protein</fullName>
    </recommendedName>
</protein>
<feature type="transmembrane region" description="Helical" evidence="7">
    <location>
        <begin position="221"/>
        <end position="239"/>
    </location>
</feature>
<keyword evidence="5 7" id="KW-1133">Transmembrane helix</keyword>
<dbReference type="InterPro" id="IPR018076">
    <property type="entry name" value="T2SS_GspF_dom"/>
</dbReference>
<evidence type="ECO:0000313" key="10">
    <source>
        <dbReference type="Proteomes" id="UP000050902"/>
    </source>
</evidence>
<dbReference type="Proteomes" id="UP000050902">
    <property type="component" value="Unassembled WGS sequence"/>
</dbReference>
<evidence type="ECO:0000256" key="6">
    <source>
        <dbReference type="ARBA" id="ARBA00023136"/>
    </source>
</evidence>
<evidence type="ECO:0000259" key="8">
    <source>
        <dbReference type="Pfam" id="PF00482"/>
    </source>
</evidence>
<dbReference type="Gene3D" id="1.20.81.30">
    <property type="entry name" value="Type II secretion system (T2SS), domain F"/>
    <property type="match status" value="2"/>
</dbReference>
<organism evidence="9 10">
    <name type="scientific">Stenotrophomonas nitritireducens</name>
    <dbReference type="NCBI Taxonomy" id="83617"/>
    <lineage>
        <taxon>Bacteria</taxon>
        <taxon>Pseudomonadati</taxon>
        <taxon>Pseudomonadota</taxon>
        <taxon>Gammaproteobacteria</taxon>
        <taxon>Lysobacterales</taxon>
        <taxon>Lysobacteraceae</taxon>
        <taxon>Stenotrophomonas</taxon>
    </lineage>
</organism>
<reference evidence="9 10" key="1">
    <citation type="submission" date="2015-05" db="EMBL/GenBank/DDBJ databases">
        <title>Genome sequencing and analysis of members of genus Stenotrophomonas.</title>
        <authorList>
            <person name="Patil P.P."/>
            <person name="Midha S."/>
            <person name="Patil P.B."/>
        </authorList>
    </citation>
    <scope>NUCLEOTIDE SEQUENCE [LARGE SCALE GENOMIC DNA]</scope>
    <source>
        <strain evidence="9 10">DSM 12575</strain>
    </source>
</reference>
<dbReference type="PRINTS" id="PR00812">
    <property type="entry name" value="BCTERIALGSPF"/>
</dbReference>
<evidence type="ECO:0000256" key="5">
    <source>
        <dbReference type="ARBA" id="ARBA00022989"/>
    </source>
</evidence>
<keyword evidence="10" id="KW-1185">Reference proteome</keyword>
<accession>A0ABR5NGP9</accession>
<dbReference type="Pfam" id="PF00482">
    <property type="entry name" value="T2SSF"/>
    <property type="match status" value="2"/>
</dbReference>
<dbReference type="PANTHER" id="PTHR30012:SF0">
    <property type="entry name" value="TYPE II SECRETION SYSTEM PROTEIN F-RELATED"/>
    <property type="match status" value="1"/>
</dbReference>
<comment type="caution">
    <text evidence="9">The sequence shown here is derived from an EMBL/GenBank/DDBJ whole genome shotgun (WGS) entry which is preliminary data.</text>
</comment>
<evidence type="ECO:0000256" key="3">
    <source>
        <dbReference type="ARBA" id="ARBA00022475"/>
    </source>
</evidence>
<dbReference type="EMBL" id="LDJG01000026">
    <property type="protein sequence ID" value="KRG55006.1"/>
    <property type="molecule type" value="Genomic_DNA"/>
</dbReference>
<keyword evidence="6 7" id="KW-0472">Membrane</keyword>
<dbReference type="InterPro" id="IPR042094">
    <property type="entry name" value="T2SS_GspF_sf"/>
</dbReference>
<dbReference type="PANTHER" id="PTHR30012">
    <property type="entry name" value="GENERAL SECRETION PATHWAY PROTEIN"/>
    <property type="match status" value="1"/>
</dbReference>
<dbReference type="RefSeq" id="WP_057505304.1">
    <property type="nucleotide sequence ID" value="NZ_LDJG01000026.1"/>
</dbReference>
<keyword evidence="3" id="KW-1003">Cell membrane</keyword>
<evidence type="ECO:0000313" key="9">
    <source>
        <dbReference type="EMBL" id="KRG55006.1"/>
    </source>
</evidence>
<name>A0ABR5NGP9_9GAMM</name>
<comment type="similarity">
    <text evidence="2">Belongs to the GSP F family.</text>
</comment>